<name>A0AAV4WKX5_CAEEX</name>
<dbReference type="Proteomes" id="UP001054945">
    <property type="component" value="Unassembled WGS sequence"/>
</dbReference>
<evidence type="ECO:0000313" key="2">
    <source>
        <dbReference type="Proteomes" id="UP001054945"/>
    </source>
</evidence>
<keyword evidence="2" id="KW-1185">Reference proteome</keyword>
<reference evidence="1 2" key="1">
    <citation type="submission" date="2021-06" db="EMBL/GenBank/DDBJ databases">
        <title>Caerostris extrusa draft genome.</title>
        <authorList>
            <person name="Kono N."/>
            <person name="Arakawa K."/>
        </authorList>
    </citation>
    <scope>NUCLEOTIDE SEQUENCE [LARGE SCALE GENOMIC DNA]</scope>
</reference>
<dbReference type="EMBL" id="BPLR01016398">
    <property type="protein sequence ID" value="GIY83541.1"/>
    <property type="molecule type" value="Genomic_DNA"/>
</dbReference>
<comment type="caution">
    <text evidence="1">The sequence shown here is derived from an EMBL/GenBank/DDBJ whole genome shotgun (WGS) entry which is preliminary data.</text>
</comment>
<accession>A0AAV4WKX5</accession>
<protein>
    <submittedName>
        <fullName evidence="1">Uncharacterized protein</fullName>
    </submittedName>
</protein>
<proteinExistence type="predicted"/>
<evidence type="ECO:0000313" key="1">
    <source>
        <dbReference type="EMBL" id="GIY83541.1"/>
    </source>
</evidence>
<gene>
    <name evidence="1" type="ORF">CEXT_564691</name>
</gene>
<organism evidence="1 2">
    <name type="scientific">Caerostris extrusa</name>
    <name type="common">Bark spider</name>
    <name type="synonym">Caerostris bankana</name>
    <dbReference type="NCBI Taxonomy" id="172846"/>
    <lineage>
        <taxon>Eukaryota</taxon>
        <taxon>Metazoa</taxon>
        <taxon>Ecdysozoa</taxon>
        <taxon>Arthropoda</taxon>
        <taxon>Chelicerata</taxon>
        <taxon>Arachnida</taxon>
        <taxon>Araneae</taxon>
        <taxon>Araneomorphae</taxon>
        <taxon>Entelegynae</taxon>
        <taxon>Araneoidea</taxon>
        <taxon>Araneidae</taxon>
        <taxon>Caerostris</taxon>
    </lineage>
</organism>
<dbReference type="AlphaFoldDB" id="A0AAV4WKX5"/>
<sequence>MSPTVSLREDILTQGNIFQSTTILQARDSLLIRKNYSRTIFSFHLCSSIYLMTRLEIECLSMDNHKTGRLSYYFALEATICVANAAHMMINEDESLVERRHMPSNLVGQVLELGSSATAY</sequence>